<comment type="caution">
    <text evidence="1">The sequence shown here is derived from an EMBL/GenBank/DDBJ whole genome shotgun (WGS) entry which is preliminary data.</text>
</comment>
<evidence type="ECO:0000313" key="2">
    <source>
        <dbReference type="Proteomes" id="UP000613743"/>
    </source>
</evidence>
<evidence type="ECO:0008006" key="3">
    <source>
        <dbReference type="Google" id="ProtNLM"/>
    </source>
</evidence>
<evidence type="ECO:0000313" key="1">
    <source>
        <dbReference type="EMBL" id="GGI85295.1"/>
    </source>
</evidence>
<gene>
    <name evidence="1" type="ORF">GCM10009332_23290</name>
</gene>
<sequence length="264" mass="30243">MLFGCDNGRNTNIICNKNPELCSDLHKDSWCRFERGDLIRHRLQIKKTQNPNDEDKYKLLINLENYNACMGLASGVQHIIHTERTNDRLKAYGISGQNLQQLQQSTKNSSSPLLAYYHWSRLNDLDALDQLLTLENNKQIKNPMILGHLAAYYLKFNPRRAQNIYLQALMNSSEHEIDSSWLLGLADTYRLQQDFEMSYLTTRASILLSGKKVSEPQMMALVQGNRKLAAHLDQQALDLIQSLQNGNFASSSSKQLFQDTSHKL</sequence>
<protein>
    <recommendedName>
        <fullName evidence="3">DUF2989 domain-containing protein</fullName>
    </recommendedName>
</protein>
<name>A0A917NCV5_9GAMM</name>
<organism evidence="1 2">
    <name type="scientific">Shewanella gelidii</name>
    <dbReference type="NCBI Taxonomy" id="1642821"/>
    <lineage>
        <taxon>Bacteria</taxon>
        <taxon>Pseudomonadati</taxon>
        <taxon>Pseudomonadota</taxon>
        <taxon>Gammaproteobacteria</taxon>
        <taxon>Alteromonadales</taxon>
        <taxon>Shewanellaceae</taxon>
        <taxon>Shewanella</taxon>
    </lineage>
</organism>
<dbReference type="Pfam" id="PF11207">
    <property type="entry name" value="DUF2989"/>
    <property type="match status" value="1"/>
</dbReference>
<proteinExistence type="predicted"/>
<dbReference type="InterPro" id="IPR021372">
    <property type="entry name" value="DUF2989"/>
</dbReference>
<dbReference type="AlphaFoldDB" id="A0A917NCV5"/>
<reference evidence="1" key="1">
    <citation type="journal article" date="2014" name="Int. J. Syst. Evol. Microbiol.">
        <title>Complete genome sequence of Corynebacterium casei LMG S-19264T (=DSM 44701T), isolated from a smear-ripened cheese.</title>
        <authorList>
            <consortium name="US DOE Joint Genome Institute (JGI-PGF)"/>
            <person name="Walter F."/>
            <person name="Albersmeier A."/>
            <person name="Kalinowski J."/>
            <person name="Ruckert C."/>
        </authorList>
    </citation>
    <scope>NUCLEOTIDE SEQUENCE</scope>
    <source>
        <strain evidence="1">JCM 30804</strain>
    </source>
</reference>
<reference evidence="1" key="2">
    <citation type="submission" date="2020-09" db="EMBL/GenBank/DDBJ databases">
        <authorList>
            <person name="Sun Q."/>
            <person name="Ohkuma M."/>
        </authorList>
    </citation>
    <scope>NUCLEOTIDE SEQUENCE</scope>
    <source>
        <strain evidence="1">JCM 30804</strain>
    </source>
</reference>
<keyword evidence="2" id="KW-1185">Reference proteome</keyword>
<dbReference type="EMBL" id="BMPZ01000006">
    <property type="protein sequence ID" value="GGI85295.1"/>
    <property type="molecule type" value="Genomic_DNA"/>
</dbReference>
<dbReference type="RefSeq" id="WP_188921109.1">
    <property type="nucleotide sequence ID" value="NZ_BMPZ01000006.1"/>
</dbReference>
<dbReference type="Proteomes" id="UP000613743">
    <property type="component" value="Unassembled WGS sequence"/>
</dbReference>
<accession>A0A917NCV5</accession>